<name>A0A9Q3UZX5_9FLAO</name>
<reference evidence="2" key="1">
    <citation type="submission" date="2021-11" db="EMBL/GenBank/DDBJ databases">
        <title>Description of novel Chryseobacterium species.</title>
        <authorList>
            <person name="Saticioglu I.B."/>
            <person name="Ay H."/>
            <person name="Altun S."/>
            <person name="Duman M."/>
        </authorList>
    </citation>
    <scope>NUCLEOTIDE SEQUENCE</scope>
    <source>
        <strain evidence="2">C-17</strain>
    </source>
</reference>
<keyword evidence="1" id="KW-0732">Signal</keyword>
<proteinExistence type="predicted"/>
<keyword evidence="3" id="KW-1185">Reference proteome</keyword>
<evidence type="ECO:0000313" key="2">
    <source>
        <dbReference type="EMBL" id="MCD1115276.1"/>
    </source>
</evidence>
<dbReference type="AlphaFoldDB" id="A0A9Q3UZX5"/>
<accession>A0A9Q3UZX5</accession>
<organism evidence="2 3">
    <name type="scientific">Chryseobacterium turcicum</name>
    <dbReference type="NCBI Taxonomy" id="2898076"/>
    <lineage>
        <taxon>Bacteria</taxon>
        <taxon>Pseudomonadati</taxon>
        <taxon>Bacteroidota</taxon>
        <taxon>Flavobacteriia</taxon>
        <taxon>Flavobacteriales</taxon>
        <taxon>Weeksellaceae</taxon>
        <taxon>Chryseobacterium group</taxon>
        <taxon>Chryseobacterium</taxon>
    </lineage>
</organism>
<feature type="signal peptide" evidence="1">
    <location>
        <begin position="1"/>
        <end position="19"/>
    </location>
</feature>
<sequence>MKKILSIALPLLIITNFFAQKKSLKKTNTKTKYEIKIPNISKDNLEIPDLSNLVKLENKKIFDKTKDSSRMININNIQDYDFSIQKDKNNFNYYKYKNGQLQHIQKNTKQTISSQVEKGEDPASFSQTIHTYIDFYSNGNIFTIKQYNDTDKGAYSVGNWYVYDEKGNLLQHIDHKKYFKMTYNDIAKIANSYNDYPSKRISRYFDKTGSYWYIRLGGYQDQPIEPKIIILEDKTGKILSEFKKEEFYNFQELEKYQEKLYKLFKNK</sequence>
<dbReference type="RefSeq" id="WP_230666162.1">
    <property type="nucleotide sequence ID" value="NZ_JAJNAY010000001.1"/>
</dbReference>
<protein>
    <submittedName>
        <fullName evidence="2">Uncharacterized protein</fullName>
    </submittedName>
</protein>
<comment type="caution">
    <text evidence="2">The sequence shown here is derived from an EMBL/GenBank/DDBJ whole genome shotgun (WGS) entry which is preliminary data.</text>
</comment>
<dbReference type="Proteomes" id="UP001108025">
    <property type="component" value="Unassembled WGS sequence"/>
</dbReference>
<dbReference type="EMBL" id="JAJNAY010000001">
    <property type="protein sequence ID" value="MCD1115276.1"/>
    <property type="molecule type" value="Genomic_DNA"/>
</dbReference>
<evidence type="ECO:0000313" key="3">
    <source>
        <dbReference type="Proteomes" id="UP001108025"/>
    </source>
</evidence>
<feature type="chain" id="PRO_5040138652" evidence="1">
    <location>
        <begin position="20"/>
        <end position="267"/>
    </location>
</feature>
<gene>
    <name evidence="2" type="ORF">LO744_00090</name>
</gene>
<evidence type="ECO:0000256" key="1">
    <source>
        <dbReference type="SAM" id="SignalP"/>
    </source>
</evidence>